<accession>A0A172TUR8</accession>
<feature type="signal peptide" evidence="7">
    <location>
        <begin position="1"/>
        <end position="19"/>
    </location>
</feature>
<evidence type="ECO:0000313" key="9">
    <source>
        <dbReference type="EMBL" id="ANE50742.1"/>
    </source>
</evidence>
<dbReference type="GO" id="GO:0030246">
    <property type="term" value="F:carbohydrate binding"/>
    <property type="evidence" value="ECO:0007669"/>
    <property type="project" value="InterPro"/>
</dbReference>
<dbReference type="RefSeq" id="WP_066404019.1">
    <property type="nucleotide sequence ID" value="NZ_CP011390.1"/>
</dbReference>
<comment type="subcellular location">
    <subcellularLocation>
        <location evidence="1">Cell outer membrane</location>
        <topology evidence="1">Multi-pass membrane protein</topology>
    </subcellularLocation>
</comment>
<keyword evidence="3" id="KW-1134">Transmembrane beta strand</keyword>
<evidence type="ECO:0000259" key="8">
    <source>
        <dbReference type="Pfam" id="PF25183"/>
    </source>
</evidence>
<dbReference type="PROSITE" id="PS00430">
    <property type="entry name" value="TONB_DEPENDENT_REC_1"/>
    <property type="match status" value="1"/>
</dbReference>
<dbReference type="OrthoDB" id="9768147at2"/>
<dbReference type="SUPFAM" id="SSF49452">
    <property type="entry name" value="Starch-binding domain-like"/>
    <property type="match status" value="1"/>
</dbReference>
<dbReference type="SUPFAM" id="SSF56935">
    <property type="entry name" value="Porins"/>
    <property type="match status" value="1"/>
</dbReference>
<dbReference type="PATRIC" id="fig|1492898.3.peg.2094"/>
<dbReference type="GO" id="GO:0015344">
    <property type="term" value="F:siderophore uptake transmembrane transporter activity"/>
    <property type="evidence" value="ECO:0007669"/>
    <property type="project" value="TreeGrafter"/>
</dbReference>
<dbReference type="InterPro" id="IPR036942">
    <property type="entry name" value="Beta-barrel_TonB_sf"/>
</dbReference>
<evidence type="ECO:0000256" key="4">
    <source>
        <dbReference type="ARBA" id="ARBA00022692"/>
    </source>
</evidence>
<dbReference type="STRING" id="1492898.SY85_09770"/>
<keyword evidence="10" id="KW-1185">Reference proteome</keyword>
<keyword evidence="5" id="KW-0472">Membrane</keyword>
<dbReference type="GO" id="GO:0044718">
    <property type="term" value="P:siderophore transmembrane transport"/>
    <property type="evidence" value="ECO:0007669"/>
    <property type="project" value="TreeGrafter"/>
</dbReference>
<dbReference type="InterPro" id="IPR013784">
    <property type="entry name" value="Carb-bd-like_fold"/>
</dbReference>
<dbReference type="PANTHER" id="PTHR30069">
    <property type="entry name" value="TONB-DEPENDENT OUTER MEMBRANE RECEPTOR"/>
    <property type="match status" value="1"/>
</dbReference>
<evidence type="ECO:0000256" key="6">
    <source>
        <dbReference type="ARBA" id="ARBA00023237"/>
    </source>
</evidence>
<evidence type="ECO:0000256" key="5">
    <source>
        <dbReference type="ARBA" id="ARBA00023136"/>
    </source>
</evidence>
<dbReference type="PANTHER" id="PTHR30069:SF46">
    <property type="entry name" value="OAR PROTEIN"/>
    <property type="match status" value="1"/>
</dbReference>
<dbReference type="InterPro" id="IPR010916">
    <property type="entry name" value="TonB_box_CS"/>
</dbReference>
<dbReference type="Pfam" id="PF25183">
    <property type="entry name" value="OMP_b-brl_4"/>
    <property type="match status" value="1"/>
</dbReference>
<dbReference type="AlphaFoldDB" id="A0A172TUR8"/>
<reference evidence="10" key="1">
    <citation type="submission" date="2015-01" db="EMBL/GenBank/DDBJ databases">
        <title>Flavisolibacter sp./LCS9/ whole genome sequencing.</title>
        <authorList>
            <person name="Kim M.K."/>
            <person name="Srinivasan S."/>
            <person name="Lee J.-J."/>
        </authorList>
    </citation>
    <scope>NUCLEOTIDE SEQUENCE [LARGE SCALE GENOMIC DNA]</scope>
    <source>
        <strain evidence="10">LCS9</strain>
    </source>
</reference>
<dbReference type="Gene3D" id="2.60.40.1120">
    <property type="entry name" value="Carboxypeptidase-like, regulatory domain"/>
    <property type="match status" value="1"/>
</dbReference>
<keyword evidence="4" id="KW-0812">Transmembrane</keyword>
<keyword evidence="2" id="KW-0813">Transport</keyword>
<evidence type="ECO:0000256" key="2">
    <source>
        <dbReference type="ARBA" id="ARBA00022448"/>
    </source>
</evidence>
<reference evidence="9 10" key="2">
    <citation type="journal article" date="2016" name="Int. J. Syst. Evol. Microbiol.">
        <title>Flavisolibacter tropicus sp. nov., isolated from tropical soil.</title>
        <authorList>
            <person name="Lee J.J."/>
            <person name="Kang M.S."/>
            <person name="Kim G.S."/>
            <person name="Lee C.S."/>
            <person name="Lim S."/>
            <person name="Lee J."/>
            <person name="Roh S.H."/>
            <person name="Kang H."/>
            <person name="Ha J.M."/>
            <person name="Bae S."/>
            <person name="Jung H.Y."/>
            <person name="Kim M.K."/>
        </authorList>
    </citation>
    <scope>NUCLEOTIDE SEQUENCE [LARGE SCALE GENOMIC DNA]</scope>
    <source>
        <strain evidence="9 10">LCS9</strain>
    </source>
</reference>
<sequence length="1085" mass="120204">MKQLAILLLFSWLSTFVTAQVTTSSITGTAKSNTAQNLAGATVTAIHLPTGTRYTATTGSNGSFNLPNLLVGGPYELTVSYTGFAPFRQDSITLLLGQPYTIDAVLGVNVQALETVVVTGSRGRRVPDKTGTSTNISNRQLNTLPSINRTITDFTRLTPQAGANNSFGGRDPRYNNIQIDGANLNNNFGLSNDPLPGGGNPVSLDAIEEISVNISPFDVRQAGFTGAGINAVTRSGNNKFTGSVYGFYRNEDFSGTKVGKTTLPPAQKTSNGIYGFRLGGPILKNKLFFFVNAERETREFPGVLFRPTQSGLPPGGNVSATPIDSMRKLEDFLTSKYGYNPGANDNFPNFNQKNTKLLGRVDWNVTDKHRATVRYSDFKNTNDVLLNNTSIPGGGFGVLTRLGNNRFGNNSMGFENSNYGFEDKVQSGTFEINSRFSNLISNQFLATYTKIRDTRTFNGGVFPTIDILNLPPGDSINNQNYLHVGMDPFTYNNDVINNIWSLIDNFTRFAGKHTITAGVSYEHQKVGNMFMPGSNSYYIFRSLNDFITNQPPAYYAYTYSLIKGEPQVYSAELKIGQLGIYAQDEYILSNHVRLTYGLRVDRPLYDDQPIANPAVEALTFLDENGAPTHYTTGKWPESKWYWSPRIGARWDVKGDKSTIIRGGTGIFTGRIPFVWLTNIPTNSAMYQVTASVNSRSALVNFPFNPNPDAYNDVFPKTAGTTIVRNSNFVFANPDFKFPQVWRSNVAWEQGLGKGFNLTVEALYTKELNSVYMRNANLRPPDTVFTGPDARPRYTSNSRLNADIASAIVLENTSKGGTLNLTAQVTKAFTKGFYGSLGYNYTLSKNVTGNPGSQAISAWNTNPNKTTGNALELGYSEFATPHRIVGAFSYRKEYAKNFATTLTLFYEGSQTVYSYTYSADINGDQNGFDLIYIPRNQNEIIFTPTTIGGVAYTPQQQWDIYNQFIEQDPYLSKHRGEYAERNAARIPFYHRIDARLLQDFFIIKGGRRHTLQFSADVLNIPNLLNRDWGVQQTYVQRSILVPTSVVNGQPTFRLNSANNKPVTESFQDVVSTASTWGLQLGLRYSF</sequence>
<dbReference type="GO" id="GO:0009279">
    <property type="term" value="C:cell outer membrane"/>
    <property type="evidence" value="ECO:0007669"/>
    <property type="project" value="UniProtKB-SubCell"/>
</dbReference>
<evidence type="ECO:0000256" key="3">
    <source>
        <dbReference type="ARBA" id="ARBA00022452"/>
    </source>
</evidence>
<name>A0A172TUR8_9BACT</name>
<feature type="chain" id="PRO_5008001169" description="TonB-dependent transporter Oar-like beta-barrel domain-containing protein" evidence="7">
    <location>
        <begin position="20"/>
        <end position="1085"/>
    </location>
</feature>
<evidence type="ECO:0000256" key="7">
    <source>
        <dbReference type="SAM" id="SignalP"/>
    </source>
</evidence>
<dbReference type="InterPro" id="IPR057601">
    <property type="entry name" value="Oar-like_b-barrel"/>
</dbReference>
<dbReference type="Proteomes" id="UP000077177">
    <property type="component" value="Chromosome"/>
</dbReference>
<proteinExistence type="predicted"/>
<feature type="domain" description="TonB-dependent transporter Oar-like beta-barrel" evidence="8">
    <location>
        <begin position="232"/>
        <end position="1023"/>
    </location>
</feature>
<evidence type="ECO:0000313" key="10">
    <source>
        <dbReference type="Proteomes" id="UP000077177"/>
    </source>
</evidence>
<dbReference type="InterPro" id="IPR039426">
    <property type="entry name" value="TonB-dep_rcpt-like"/>
</dbReference>
<evidence type="ECO:0000256" key="1">
    <source>
        <dbReference type="ARBA" id="ARBA00004571"/>
    </source>
</evidence>
<organism evidence="9 10">
    <name type="scientific">Flavisolibacter tropicus</name>
    <dbReference type="NCBI Taxonomy" id="1492898"/>
    <lineage>
        <taxon>Bacteria</taxon>
        <taxon>Pseudomonadati</taxon>
        <taxon>Bacteroidota</taxon>
        <taxon>Chitinophagia</taxon>
        <taxon>Chitinophagales</taxon>
        <taxon>Chitinophagaceae</taxon>
        <taxon>Flavisolibacter</taxon>
    </lineage>
</organism>
<dbReference type="Pfam" id="PF13620">
    <property type="entry name" value="CarboxypepD_reg"/>
    <property type="match status" value="1"/>
</dbReference>
<dbReference type="EMBL" id="CP011390">
    <property type="protein sequence ID" value="ANE50742.1"/>
    <property type="molecule type" value="Genomic_DNA"/>
</dbReference>
<dbReference type="KEGG" id="fla:SY85_09770"/>
<keyword evidence="7" id="KW-0732">Signal</keyword>
<dbReference type="Gene3D" id="2.40.170.20">
    <property type="entry name" value="TonB-dependent receptor, beta-barrel domain"/>
    <property type="match status" value="1"/>
</dbReference>
<protein>
    <recommendedName>
        <fullName evidence="8">TonB-dependent transporter Oar-like beta-barrel domain-containing protein</fullName>
    </recommendedName>
</protein>
<keyword evidence="6" id="KW-0998">Cell outer membrane</keyword>
<gene>
    <name evidence="9" type="ORF">SY85_09770</name>
</gene>